<feature type="non-terminal residue" evidence="1">
    <location>
        <position position="175"/>
    </location>
</feature>
<sequence length="175" mass="20440">WLRKGTKGLKSSATKAPPARRFRAKVVEEHGLKWFNIQKEAKYAQENRTGLGYLALKYPTICDTIRELGLGYVFVEPEECNLTLVMEFYANWDTSFGERTKIKIKGQVVHFSVRSFNAFLCTLVVDPSMYFLLLQKAPYLCGEYSYAYWERDHKGTHSTHLFSYLNKEARVWDKF</sequence>
<protein>
    <submittedName>
        <fullName evidence="1">Uncharacterized protein</fullName>
    </submittedName>
</protein>
<accession>A0ABS8WZH7</accession>
<proteinExistence type="predicted"/>
<organism evidence="1 2">
    <name type="scientific">Datura stramonium</name>
    <name type="common">Jimsonweed</name>
    <name type="synonym">Common thornapple</name>
    <dbReference type="NCBI Taxonomy" id="4076"/>
    <lineage>
        <taxon>Eukaryota</taxon>
        <taxon>Viridiplantae</taxon>
        <taxon>Streptophyta</taxon>
        <taxon>Embryophyta</taxon>
        <taxon>Tracheophyta</taxon>
        <taxon>Spermatophyta</taxon>
        <taxon>Magnoliopsida</taxon>
        <taxon>eudicotyledons</taxon>
        <taxon>Gunneridae</taxon>
        <taxon>Pentapetalae</taxon>
        <taxon>asterids</taxon>
        <taxon>lamiids</taxon>
        <taxon>Solanales</taxon>
        <taxon>Solanaceae</taxon>
        <taxon>Solanoideae</taxon>
        <taxon>Datureae</taxon>
        <taxon>Datura</taxon>
    </lineage>
</organism>
<gene>
    <name evidence="1" type="ORF">HAX54_010201</name>
</gene>
<name>A0ABS8WZH7_DATST</name>
<keyword evidence="2" id="KW-1185">Reference proteome</keyword>
<evidence type="ECO:0000313" key="1">
    <source>
        <dbReference type="EMBL" id="MCE3217059.1"/>
    </source>
</evidence>
<reference evidence="1 2" key="1">
    <citation type="journal article" date="2021" name="BMC Genomics">
        <title>Datura genome reveals duplications of psychoactive alkaloid biosynthetic genes and high mutation rate following tissue culture.</title>
        <authorList>
            <person name="Rajewski A."/>
            <person name="Carter-House D."/>
            <person name="Stajich J."/>
            <person name="Litt A."/>
        </authorList>
    </citation>
    <scope>NUCLEOTIDE SEQUENCE [LARGE SCALE GENOMIC DNA]</scope>
    <source>
        <strain evidence="1">AR-01</strain>
    </source>
</reference>
<feature type="non-terminal residue" evidence="1">
    <location>
        <position position="1"/>
    </location>
</feature>
<comment type="caution">
    <text evidence="1">The sequence shown here is derived from an EMBL/GenBank/DDBJ whole genome shotgun (WGS) entry which is preliminary data.</text>
</comment>
<dbReference type="EMBL" id="JACEIK010015579">
    <property type="protein sequence ID" value="MCE3217059.1"/>
    <property type="molecule type" value="Genomic_DNA"/>
</dbReference>
<dbReference type="Proteomes" id="UP000823775">
    <property type="component" value="Unassembled WGS sequence"/>
</dbReference>
<evidence type="ECO:0000313" key="2">
    <source>
        <dbReference type="Proteomes" id="UP000823775"/>
    </source>
</evidence>